<keyword evidence="1" id="KW-0694">RNA-binding</keyword>
<feature type="signal peptide" evidence="2">
    <location>
        <begin position="1"/>
        <end position="23"/>
    </location>
</feature>
<feature type="chain" id="PRO_5005594888" description="RNase III domain-containing protein" evidence="2">
    <location>
        <begin position="24"/>
        <end position="179"/>
    </location>
</feature>
<dbReference type="FunFam" id="1.10.1520.10:FF:000020">
    <property type="entry name" value="Protein NUCLEAR FUSION DEFECTIVE 2"/>
    <property type="match status" value="1"/>
</dbReference>
<dbReference type="EMBL" id="CM003371">
    <property type="protein sequence ID" value="KOM32826.1"/>
    <property type="molecule type" value="Genomic_DNA"/>
</dbReference>
<dbReference type="GO" id="GO:0003725">
    <property type="term" value="F:double-stranded RNA binding"/>
    <property type="evidence" value="ECO:0007669"/>
    <property type="project" value="TreeGrafter"/>
</dbReference>
<dbReference type="KEGG" id="var:108335917"/>
<sequence>MRSSTMRCFTIFTLVLLLSQGHAASHKLLSSPFSTALETLQKQLGYTFKSIDLLRRAMTHASFSEENNKAFAILGAAVIETSVSFHLLSKDVDISPKELNRRLSQITSVDSSCAVDGTRLGLQKIVRVSPKTNSSAPAVVCGAFRAIFAAISIDTGKSDDAGNVFWNLHGGDLGSAVAL</sequence>
<dbReference type="SMART" id="SM00535">
    <property type="entry name" value="RIBOc"/>
    <property type="match status" value="1"/>
</dbReference>
<name>A0A0L9TQR0_PHAAN</name>
<keyword evidence="2" id="KW-0732">Signal</keyword>
<dbReference type="CDD" id="cd00593">
    <property type="entry name" value="RIBOc"/>
    <property type="match status" value="1"/>
</dbReference>
<reference evidence="5" key="1">
    <citation type="journal article" date="2015" name="Proc. Natl. Acad. Sci. U.S.A.">
        <title>Genome sequencing of adzuki bean (Vigna angularis) provides insight into high starch and low fat accumulation and domestication.</title>
        <authorList>
            <person name="Yang K."/>
            <person name="Tian Z."/>
            <person name="Chen C."/>
            <person name="Luo L."/>
            <person name="Zhao B."/>
            <person name="Wang Z."/>
            <person name="Yu L."/>
            <person name="Li Y."/>
            <person name="Sun Y."/>
            <person name="Li W."/>
            <person name="Chen Y."/>
            <person name="Li Y."/>
            <person name="Zhang Y."/>
            <person name="Ai D."/>
            <person name="Zhao J."/>
            <person name="Shang C."/>
            <person name="Ma Y."/>
            <person name="Wu B."/>
            <person name="Wang M."/>
            <person name="Gao L."/>
            <person name="Sun D."/>
            <person name="Zhang P."/>
            <person name="Guo F."/>
            <person name="Wang W."/>
            <person name="Li Y."/>
            <person name="Wang J."/>
            <person name="Varshney R.K."/>
            <person name="Wang J."/>
            <person name="Ling H.Q."/>
            <person name="Wan P."/>
        </authorList>
    </citation>
    <scope>NUCLEOTIDE SEQUENCE</scope>
    <source>
        <strain evidence="5">cv. Jingnong 6</strain>
    </source>
</reference>
<evidence type="ECO:0000256" key="2">
    <source>
        <dbReference type="SAM" id="SignalP"/>
    </source>
</evidence>
<evidence type="ECO:0000259" key="3">
    <source>
        <dbReference type="PROSITE" id="PS50142"/>
    </source>
</evidence>
<dbReference type="OrthoDB" id="1925749at2759"/>
<protein>
    <recommendedName>
        <fullName evidence="3">RNase III domain-containing protein</fullName>
    </recommendedName>
</protein>
<dbReference type="Gramene" id="KOM32826">
    <property type="protein sequence ID" value="KOM32826"/>
    <property type="gene ID" value="LR48_Vigan01g238200"/>
</dbReference>
<dbReference type="PROSITE" id="PS50142">
    <property type="entry name" value="RNASE_3_2"/>
    <property type="match status" value="1"/>
</dbReference>
<dbReference type="AlphaFoldDB" id="A0A0L9TQR0"/>
<organism evidence="4 5">
    <name type="scientific">Phaseolus angularis</name>
    <name type="common">Azuki bean</name>
    <name type="synonym">Vigna angularis</name>
    <dbReference type="NCBI Taxonomy" id="3914"/>
    <lineage>
        <taxon>Eukaryota</taxon>
        <taxon>Viridiplantae</taxon>
        <taxon>Streptophyta</taxon>
        <taxon>Embryophyta</taxon>
        <taxon>Tracheophyta</taxon>
        <taxon>Spermatophyta</taxon>
        <taxon>Magnoliopsida</taxon>
        <taxon>eudicotyledons</taxon>
        <taxon>Gunneridae</taxon>
        <taxon>Pentapetalae</taxon>
        <taxon>rosids</taxon>
        <taxon>fabids</taxon>
        <taxon>Fabales</taxon>
        <taxon>Fabaceae</taxon>
        <taxon>Papilionoideae</taxon>
        <taxon>50 kb inversion clade</taxon>
        <taxon>NPAAA clade</taxon>
        <taxon>indigoferoid/millettioid clade</taxon>
        <taxon>Phaseoleae</taxon>
        <taxon>Vigna</taxon>
    </lineage>
</organism>
<evidence type="ECO:0000313" key="4">
    <source>
        <dbReference type="EMBL" id="KOM32826.1"/>
    </source>
</evidence>
<evidence type="ECO:0000313" key="5">
    <source>
        <dbReference type="Proteomes" id="UP000053144"/>
    </source>
</evidence>
<dbReference type="InterPro" id="IPR036389">
    <property type="entry name" value="RNase_III_sf"/>
</dbReference>
<dbReference type="OMA" id="FWKVHGD"/>
<dbReference type="PANTHER" id="PTHR11207:SF0">
    <property type="entry name" value="RIBONUCLEASE 3"/>
    <property type="match status" value="1"/>
</dbReference>
<proteinExistence type="predicted"/>
<dbReference type="PANTHER" id="PTHR11207">
    <property type="entry name" value="RIBONUCLEASE III"/>
    <property type="match status" value="1"/>
</dbReference>
<dbReference type="STRING" id="3914.A0A0L9TQR0"/>
<dbReference type="Proteomes" id="UP000053144">
    <property type="component" value="Chromosome 1"/>
</dbReference>
<evidence type="ECO:0000256" key="1">
    <source>
        <dbReference type="ARBA" id="ARBA00022884"/>
    </source>
</evidence>
<dbReference type="GO" id="GO:0005634">
    <property type="term" value="C:nucleus"/>
    <property type="evidence" value="ECO:0007669"/>
    <property type="project" value="TreeGrafter"/>
</dbReference>
<dbReference type="GO" id="GO:0004525">
    <property type="term" value="F:ribonuclease III activity"/>
    <property type="evidence" value="ECO:0007669"/>
    <property type="project" value="InterPro"/>
</dbReference>
<feature type="domain" description="RNase III" evidence="3">
    <location>
        <begin position="37"/>
        <end position="156"/>
    </location>
</feature>
<accession>A0A0L9TQR0</accession>
<dbReference type="SUPFAM" id="SSF69065">
    <property type="entry name" value="RNase III domain-like"/>
    <property type="match status" value="1"/>
</dbReference>
<dbReference type="Gene3D" id="1.10.1520.10">
    <property type="entry name" value="Ribonuclease III domain"/>
    <property type="match status" value="1"/>
</dbReference>
<dbReference type="Pfam" id="PF14622">
    <property type="entry name" value="Ribonucleas_3_3"/>
    <property type="match status" value="1"/>
</dbReference>
<gene>
    <name evidence="4" type="ORF">LR48_Vigan01g238200</name>
</gene>
<dbReference type="GO" id="GO:0006396">
    <property type="term" value="P:RNA processing"/>
    <property type="evidence" value="ECO:0007669"/>
    <property type="project" value="InterPro"/>
</dbReference>
<dbReference type="GO" id="GO:0010468">
    <property type="term" value="P:regulation of gene expression"/>
    <property type="evidence" value="ECO:0007669"/>
    <property type="project" value="TreeGrafter"/>
</dbReference>
<dbReference type="InterPro" id="IPR000999">
    <property type="entry name" value="RNase_III_dom"/>
</dbReference>